<keyword evidence="4" id="KW-1185">Reference proteome</keyword>
<evidence type="ECO:0000313" key="3">
    <source>
        <dbReference type="EMBL" id="MBS2965368.1"/>
    </source>
</evidence>
<dbReference type="InterPro" id="IPR016024">
    <property type="entry name" value="ARM-type_fold"/>
</dbReference>
<sequence length="772" mass="84184">MTEQPAAGPGATPAGPAGGAVDGASPDAANQPAGAGEGSAAAAAGKPEGQGDKAHGEKQGDEKKTGGEAEKADPAGDAASKATSRAGVGSVRGESLSDAEWAIHGDVAGQKNVFFLGGAHRLPPQRLSADLEDPATAAFAQPQGWEELSAGFFSHRTVIVRGPRGCGKTTAVIRLLLRSGSVFHLDDAIDLNQLAESVRADGGPDGGIERDARFLLVRPEKFGHLRAASLQRIDEALERADARLALIIDDHTPLPDPDLLAYTLTLSAPPRHGEVFDNHVRWRLGESLGELVLEREDVRWVAQRLLPRADSCSLAARLAEWVAREYETHGRIDAERIAARMSRWGTEEFDIWFASLEDAQTRCFAVALAVLGGLAHERVSAAARGLHERLGRPRSLVISSPADGPYDGAGPFRTDRSERLRRLMAAVRQIEVRGDYGRSVTETIAYRDPHLRPQAVLRHVWSQYQIQPELLDWLASLAADGALPVRIRAGLALGRIAAESFDYVCERVLEPWAYGNREERWDAVAYALREVAYSVPELVPAIRRLTGRWYANTSSRSAQATAARVHGVCLGRLDPKPAVDALHRLLASAQDEFDNGRISVGWAIGDSLTDLLWNSDFELAEYALSALERAMADRRRTHSAQLAFLILANSLHARMSDAAHRDDWPYLLAAAREHKELRDPLASVWRRVVKESRFHEQAQDVMTGWARSAEADEELRDVFLRLLRSMARGDRRCALILDTYARAWTSADGITPLPAVASALRTIIAADRELTS</sequence>
<organism evidence="3 4">
    <name type="scientific">Actinocrinis puniceicyclus</name>
    <dbReference type="NCBI Taxonomy" id="977794"/>
    <lineage>
        <taxon>Bacteria</taxon>
        <taxon>Bacillati</taxon>
        <taxon>Actinomycetota</taxon>
        <taxon>Actinomycetes</taxon>
        <taxon>Catenulisporales</taxon>
        <taxon>Actinospicaceae</taxon>
        <taxon>Actinocrinis</taxon>
    </lineage>
</organism>
<dbReference type="InterPro" id="IPR003593">
    <property type="entry name" value="AAA+_ATPase"/>
</dbReference>
<feature type="compositionally biased region" description="Low complexity" evidence="1">
    <location>
        <begin position="22"/>
        <end position="47"/>
    </location>
</feature>
<keyword evidence="3" id="KW-0547">Nucleotide-binding</keyword>
<evidence type="ECO:0000259" key="2">
    <source>
        <dbReference type="SMART" id="SM00382"/>
    </source>
</evidence>
<feature type="region of interest" description="Disordered" evidence="1">
    <location>
        <begin position="1"/>
        <end position="91"/>
    </location>
</feature>
<dbReference type="SUPFAM" id="SSF48371">
    <property type="entry name" value="ARM repeat"/>
    <property type="match status" value="1"/>
</dbReference>
<dbReference type="GO" id="GO:0005524">
    <property type="term" value="F:ATP binding"/>
    <property type="evidence" value="ECO:0007669"/>
    <property type="project" value="UniProtKB-KW"/>
</dbReference>
<dbReference type="EMBL" id="JAGSXH010000080">
    <property type="protein sequence ID" value="MBS2965368.1"/>
    <property type="molecule type" value="Genomic_DNA"/>
</dbReference>
<gene>
    <name evidence="3" type="ORF">KGA66_20120</name>
</gene>
<reference evidence="3" key="1">
    <citation type="submission" date="2021-04" db="EMBL/GenBank/DDBJ databases">
        <title>Genome based classification of Actinospica acidithermotolerans sp. nov., an actinobacterium isolated from an Indonesian hot spring.</title>
        <authorList>
            <person name="Kusuma A.B."/>
            <person name="Putra K.E."/>
            <person name="Nafisah S."/>
            <person name="Loh J."/>
            <person name="Nouioui I."/>
            <person name="Goodfellow M."/>
        </authorList>
    </citation>
    <scope>NUCLEOTIDE SEQUENCE</scope>
    <source>
        <strain evidence="3">DSM 45618</strain>
    </source>
</reference>
<dbReference type="RefSeq" id="WP_211469727.1">
    <property type="nucleotide sequence ID" value="NZ_JAGSXH010000080.1"/>
</dbReference>
<protein>
    <submittedName>
        <fullName evidence="3">ATP-binding protein</fullName>
    </submittedName>
</protein>
<feature type="compositionally biased region" description="Basic and acidic residues" evidence="1">
    <location>
        <begin position="49"/>
        <end position="74"/>
    </location>
</feature>
<keyword evidence="3" id="KW-0067">ATP-binding</keyword>
<comment type="caution">
    <text evidence="3">The sequence shown here is derived from an EMBL/GenBank/DDBJ whole genome shotgun (WGS) entry which is preliminary data.</text>
</comment>
<name>A0A8J7WN11_9ACTN</name>
<dbReference type="SMART" id="SM00382">
    <property type="entry name" value="AAA"/>
    <property type="match status" value="1"/>
</dbReference>
<evidence type="ECO:0000313" key="4">
    <source>
        <dbReference type="Proteomes" id="UP000677913"/>
    </source>
</evidence>
<dbReference type="AlphaFoldDB" id="A0A8J7WN11"/>
<proteinExistence type="predicted"/>
<accession>A0A8J7WN11</accession>
<dbReference type="Proteomes" id="UP000677913">
    <property type="component" value="Unassembled WGS sequence"/>
</dbReference>
<feature type="domain" description="AAA+ ATPase" evidence="2">
    <location>
        <begin position="154"/>
        <end position="286"/>
    </location>
</feature>
<feature type="compositionally biased region" description="Low complexity" evidence="1">
    <location>
        <begin position="1"/>
        <end position="15"/>
    </location>
</feature>
<evidence type="ECO:0000256" key="1">
    <source>
        <dbReference type="SAM" id="MobiDB-lite"/>
    </source>
</evidence>